<dbReference type="EMBL" id="CP044232">
    <property type="protein sequence ID" value="QEW01815.1"/>
    <property type="molecule type" value="Genomic_DNA"/>
</dbReference>
<evidence type="ECO:0000313" key="2">
    <source>
        <dbReference type="EMBL" id="QEW01815.1"/>
    </source>
</evidence>
<dbReference type="Proteomes" id="UP000325516">
    <property type="component" value="Chromosome"/>
</dbReference>
<accession>A0A5J6L022</accession>
<dbReference type="RefSeq" id="WP_150923468.1">
    <property type="nucleotide sequence ID" value="NZ_CP044232.1"/>
</dbReference>
<keyword evidence="3" id="KW-1185">Reference proteome</keyword>
<organism evidence="2 3">
    <name type="scientific">Microbacterium lushaniae</name>
    <dbReference type="NCBI Taxonomy" id="2614639"/>
    <lineage>
        <taxon>Bacteria</taxon>
        <taxon>Bacillati</taxon>
        <taxon>Actinomycetota</taxon>
        <taxon>Actinomycetes</taxon>
        <taxon>Micrococcales</taxon>
        <taxon>Microbacteriaceae</taxon>
        <taxon>Microbacterium</taxon>
    </lineage>
</organism>
<evidence type="ECO:0000313" key="3">
    <source>
        <dbReference type="Proteomes" id="UP000325516"/>
    </source>
</evidence>
<protein>
    <submittedName>
        <fullName evidence="2">Uncharacterized protein</fullName>
    </submittedName>
</protein>
<feature type="transmembrane region" description="Helical" evidence="1">
    <location>
        <begin position="90"/>
        <end position="112"/>
    </location>
</feature>
<evidence type="ECO:0000256" key="1">
    <source>
        <dbReference type="SAM" id="Phobius"/>
    </source>
</evidence>
<keyword evidence="1" id="KW-0812">Transmembrane</keyword>
<keyword evidence="1" id="KW-1133">Transmembrane helix</keyword>
<dbReference type="AlphaFoldDB" id="A0A5J6L022"/>
<proteinExistence type="predicted"/>
<gene>
    <name evidence="2" type="ORF">F6J85_01015</name>
</gene>
<reference evidence="3" key="1">
    <citation type="submission" date="2019-09" db="EMBL/GenBank/DDBJ databases">
        <title>Mumia zhuanghuii sp. nov. isolated from the intestinal contents of plateau pika (Ochotona curzoniae) in the Qinghai-Tibet plateau of China.</title>
        <authorList>
            <person name="Tian Z."/>
        </authorList>
    </citation>
    <scope>NUCLEOTIDE SEQUENCE [LARGE SCALE GENOMIC DNA]</scope>
    <source>
        <strain evidence="3">L-031</strain>
    </source>
</reference>
<name>A0A5J6L022_9MICO</name>
<sequence>MSYYAALAQALRDRGCTEAQVREALAAVSETTALSGSAPEDEFGPAKQYAESFTGTRRRTPAQLLRWLTLPAAILAVVVLRVFAFPHIDFLPWGALLSAVVFVAVGVMSEIVTTLVNRRLPQGFGLPPAA</sequence>
<dbReference type="KEGG" id="mlz:F6J85_01015"/>
<feature type="transmembrane region" description="Helical" evidence="1">
    <location>
        <begin position="64"/>
        <end position="84"/>
    </location>
</feature>
<keyword evidence="1" id="KW-0472">Membrane</keyword>